<keyword evidence="2" id="KW-1185">Reference proteome</keyword>
<evidence type="ECO:0000313" key="2">
    <source>
        <dbReference type="Proteomes" id="UP001629113"/>
    </source>
</evidence>
<dbReference type="EMBL" id="JBFCZG010000002">
    <property type="protein sequence ID" value="KAL3425324.1"/>
    <property type="molecule type" value="Genomic_DNA"/>
</dbReference>
<organism evidence="1 2">
    <name type="scientific">Phlyctema vagabunda</name>
    <dbReference type="NCBI Taxonomy" id="108571"/>
    <lineage>
        <taxon>Eukaryota</taxon>
        <taxon>Fungi</taxon>
        <taxon>Dikarya</taxon>
        <taxon>Ascomycota</taxon>
        <taxon>Pezizomycotina</taxon>
        <taxon>Leotiomycetes</taxon>
        <taxon>Helotiales</taxon>
        <taxon>Dermateaceae</taxon>
        <taxon>Phlyctema</taxon>
    </lineage>
</organism>
<name>A0ABR4PPN6_9HELO</name>
<accession>A0ABR4PPN6</accession>
<proteinExistence type="predicted"/>
<gene>
    <name evidence="1" type="ORF">PVAG01_02115</name>
</gene>
<dbReference type="Proteomes" id="UP001629113">
    <property type="component" value="Unassembled WGS sequence"/>
</dbReference>
<evidence type="ECO:0000313" key="1">
    <source>
        <dbReference type="EMBL" id="KAL3425324.1"/>
    </source>
</evidence>
<reference evidence="1 2" key="1">
    <citation type="submission" date="2024-06" db="EMBL/GenBank/DDBJ databases">
        <title>Complete genome of Phlyctema vagabunda strain 19-DSS-EL-015.</title>
        <authorList>
            <person name="Fiorenzani C."/>
        </authorList>
    </citation>
    <scope>NUCLEOTIDE SEQUENCE [LARGE SCALE GENOMIC DNA]</scope>
    <source>
        <strain evidence="1 2">19-DSS-EL-015</strain>
    </source>
</reference>
<comment type="caution">
    <text evidence="1">The sequence shown here is derived from an EMBL/GenBank/DDBJ whole genome shotgun (WGS) entry which is preliminary data.</text>
</comment>
<sequence>MVGRRSNSTDLTTSHLRCSTRWRRILAWLFVSPRHVLAQ</sequence>
<protein>
    <submittedName>
        <fullName evidence="1">Uncharacterized protein</fullName>
    </submittedName>
</protein>